<dbReference type="GO" id="GO:0003677">
    <property type="term" value="F:DNA binding"/>
    <property type="evidence" value="ECO:0007669"/>
    <property type="project" value="UniProtKB-KW"/>
</dbReference>
<evidence type="ECO:0000256" key="2">
    <source>
        <dbReference type="ARBA" id="ARBA00023125"/>
    </source>
</evidence>
<protein>
    <submittedName>
        <fullName evidence="5">Helix-turn-helix domain-containing protein</fullName>
    </submittedName>
</protein>
<dbReference type="SUPFAM" id="SSF46785">
    <property type="entry name" value="Winged helix' DNA-binding domain"/>
    <property type="match status" value="1"/>
</dbReference>
<gene>
    <name evidence="5" type="ORF">GB993_05860</name>
</gene>
<feature type="domain" description="HTH arsR-type" evidence="4">
    <location>
        <begin position="1"/>
        <end position="95"/>
    </location>
</feature>
<organism evidence="5 6">
    <name type="scientific">Furfurilactobacillus milii</name>
    <dbReference type="NCBI Taxonomy" id="2888272"/>
    <lineage>
        <taxon>Bacteria</taxon>
        <taxon>Bacillati</taxon>
        <taxon>Bacillota</taxon>
        <taxon>Bacilli</taxon>
        <taxon>Lactobacillales</taxon>
        <taxon>Lactobacillaceae</taxon>
        <taxon>Furfurilactobacillus</taxon>
    </lineage>
</organism>
<dbReference type="InterPro" id="IPR051081">
    <property type="entry name" value="HTH_MetalResp_TranReg"/>
</dbReference>
<keyword evidence="3" id="KW-0804">Transcription</keyword>
<dbReference type="GO" id="GO:0003700">
    <property type="term" value="F:DNA-binding transcription factor activity"/>
    <property type="evidence" value="ECO:0007669"/>
    <property type="project" value="InterPro"/>
</dbReference>
<name>A0A6N9I235_9LACO</name>
<evidence type="ECO:0000256" key="1">
    <source>
        <dbReference type="ARBA" id="ARBA00023015"/>
    </source>
</evidence>
<evidence type="ECO:0000313" key="5">
    <source>
        <dbReference type="EMBL" id="MYV17025.1"/>
    </source>
</evidence>
<keyword evidence="1" id="KW-0805">Transcription regulation</keyword>
<dbReference type="Proteomes" id="UP000449209">
    <property type="component" value="Unassembled WGS sequence"/>
</dbReference>
<evidence type="ECO:0000259" key="4">
    <source>
        <dbReference type="PROSITE" id="PS50987"/>
    </source>
</evidence>
<dbReference type="SMART" id="SM00418">
    <property type="entry name" value="HTH_ARSR"/>
    <property type="match status" value="1"/>
</dbReference>
<comment type="caution">
    <text evidence="5">The sequence shown here is derived from an EMBL/GenBank/DDBJ whole genome shotgun (WGS) entry which is preliminary data.</text>
</comment>
<sequence>MELDLSNESLLAYKALASPVRLAILRKLSYKHLSVRELAEEMKLSSTIVLMHLNKLAEAGLIEFERVGHNKVSKLKVDHINVNFPQEIYTAFDVQTTDVPVGHFTNFSVKPSCGLAGKDNYIGKVDNPAYFMDPERMSAGMIWWTEGFVEYQFPNYLARNDTLQMLDLSMELGSEFPFSNNVWPSDITFSINGHAIGNWTSPGDFSDTRGKYTPLWVPDNVNQYGILKTVRVTDHGSYLDGQPFSEASLDDLKIDGDTVTVRFEVKKNAKNRGGCTIFGKGFGNFNQDIEMKMFYS</sequence>
<dbReference type="EMBL" id="WEZQ01000006">
    <property type="protein sequence ID" value="MYV17025.1"/>
    <property type="molecule type" value="Genomic_DNA"/>
</dbReference>
<dbReference type="Pfam" id="PF01022">
    <property type="entry name" value="HTH_5"/>
    <property type="match status" value="1"/>
</dbReference>
<dbReference type="PANTHER" id="PTHR33154">
    <property type="entry name" value="TRANSCRIPTIONAL REGULATOR, ARSR FAMILY"/>
    <property type="match status" value="1"/>
</dbReference>
<proteinExistence type="predicted"/>
<dbReference type="CDD" id="cd00090">
    <property type="entry name" value="HTH_ARSR"/>
    <property type="match status" value="1"/>
</dbReference>
<dbReference type="PANTHER" id="PTHR33154:SF33">
    <property type="entry name" value="TRANSCRIPTIONAL REPRESSOR SDPR"/>
    <property type="match status" value="1"/>
</dbReference>
<accession>A0A6N9I235</accession>
<dbReference type="InterPro" id="IPR036390">
    <property type="entry name" value="WH_DNA-bd_sf"/>
</dbReference>
<evidence type="ECO:0000256" key="3">
    <source>
        <dbReference type="ARBA" id="ARBA00023163"/>
    </source>
</evidence>
<dbReference type="InterPro" id="IPR036388">
    <property type="entry name" value="WH-like_DNA-bd_sf"/>
</dbReference>
<dbReference type="PROSITE" id="PS50987">
    <property type="entry name" value="HTH_ARSR_2"/>
    <property type="match status" value="1"/>
</dbReference>
<dbReference type="InterPro" id="IPR001845">
    <property type="entry name" value="HTH_ArsR_DNA-bd_dom"/>
</dbReference>
<keyword evidence="2" id="KW-0238">DNA-binding</keyword>
<evidence type="ECO:0000313" key="6">
    <source>
        <dbReference type="Proteomes" id="UP000449209"/>
    </source>
</evidence>
<dbReference type="InterPro" id="IPR011991">
    <property type="entry name" value="ArsR-like_HTH"/>
</dbReference>
<reference evidence="5 6" key="1">
    <citation type="journal article" date="2019" name="Appl. Environ. Microbiol.">
        <title>Genetic determinants of hydroxycinnamic acid metabolism in heterofermentative lactobacilli.</title>
        <authorList>
            <person name="Gaur G."/>
            <person name="Oh J.H."/>
            <person name="Filannino P."/>
            <person name="Gobbetti M."/>
            <person name="van Pijkeren J.P."/>
            <person name="Ganzle M.G."/>
        </authorList>
    </citation>
    <scope>NUCLEOTIDE SEQUENCE [LARGE SCALE GENOMIC DNA]</scope>
    <source>
        <strain evidence="5 6">C5</strain>
    </source>
</reference>
<dbReference type="RefSeq" id="WP_161003458.1">
    <property type="nucleotide sequence ID" value="NZ_WEZQ01000006.1"/>
</dbReference>
<dbReference type="OrthoDB" id="9781958at2"/>
<dbReference type="Gene3D" id="1.10.10.10">
    <property type="entry name" value="Winged helix-like DNA-binding domain superfamily/Winged helix DNA-binding domain"/>
    <property type="match status" value="1"/>
</dbReference>
<dbReference type="AlphaFoldDB" id="A0A6N9I235"/>